<dbReference type="GO" id="GO:0008270">
    <property type="term" value="F:zinc ion binding"/>
    <property type="evidence" value="ECO:0007669"/>
    <property type="project" value="InterPro"/>
</dbReference>
<reference evidence="5" key="1">
    <citation type="submission" date="2021-09" db="EMBL/GenBank/DDBJ databases">
        <title>A high-quality genome of the endoparasitic fungus Hirsutella rhossiliensis with a comparison of Hirsutella genomes reveals transposable elements contributing to genome size variation.</title>
        <authorList>
            <person name="Lin R."/>
            <person name="Jiao Y."/>
            <person name="Sun X."/>
            <person name="Ling J."/>
            <person name="Xie B."/>
            <person name="Cheng X."/>
        </authorList>
    </citation>
    <scope>NUCLEOTIDE SEQUENCE</scope>
    <source>
        <strain evidence="5">HR02</strain>
    </source>
</reference>
<dbReference type="SUPFAM" id="SSF57701">
    <property type="entry name" value="Zn2/Cys6 DNA-binding domain"/>
    <property type="match status" value="1"/>
</dbReference>
<dbReference type="PANTHER" id="PTHR37534">
    <property type="entry name" value="TRANSCRIPTIONAL ACTIVATOR PROTEIN UGA3"/>
    <property type="match status" value="1"/>
</dbReference>
<dbReference type="PROSITE" id="PS50048">
    <property type="entry name" value="ZN2_CY6_FUNGAL_2"/>
    <property type="match status" value="1"/>
</dbReference>
<dbReference type="OrthoDB" id="5380854at2759"/>
<feature type="compositionally biased region" description="Gly residues" evidence="3">
    <location>
        <begin position="121"/>
        <end position="131"/>
    </location>
</feature>
<dbReference type="EMBL" id="JAIZPD010000002">
    <property type="protein sequence ID" value="KAH0966497.1"/>
    <property type="molecule type" value="Genomic_DNA"/>
</dbReference>
<name>A0A9P8N3Y5_9HYPO</name>
<accession>A0A9P8N3Y5</accession>
<dbReference type="GO" id="GO:0000976">
    <property type="term" value="F:transcription cis-regulatory region binding"/>
    <property type="evidence" value="ECO:0007669"/>
    <property type="project" value="TreeGrafter"/>
</dbReference>
<evidence type="ECO:0000313" key="6">
    <source>
        <dbReference type="Proteomes" id="UP000824596"/>
    </source>
</evidence>
<dbReference type="SMART" id="SM00066">
    <property type="entry name" value="GAL4"/>
    <property type="match status" value="1"/>
</dbReference>
<dbReference type="GO" id="GO:0005634">
    <property type="term" value="C:nucleus"/>
    <property type="evidence" value="ECO:0007669"/>
    <property type="project" value="UniProtKB-SubCell"/>
</dbReference>
<keyword evidence="6" id="KW-1185">Reference proteome</keyword>
<feature type="compositionally biased region" description="Low complexity" evidence="3">
    <location>
        <begin position="61"/>
        <end position="109"/>
    </location>
</feature>
<dbReference type="GO" id="GO:0045944">
    <property type="term" value="P:positive regulation of transcription by RNA polymerase II"/>
    <property type="evidence" value="ECO:0007669"/>
    <property type="project" value="TreeGrafter"/>
</dbReference>
<dbReference type="AlphaFoldDB" id="A0A9P8N3Y5"/>
<dbReference type="GO" id="GO:0000981">
    <property type="term" value="F:DNA-binding transcription factor activity, RNA polymerase II-specific"/>
    <property type="evidence" value="ECO:0007669"/>
    <property type="project" value="InterPro"/>
</dbReference>
<evidence type="ECO:0000259" key="4">
    <source>
        <dbReference type="PROSITE" id="PS50048"/>
    </source>
</evidence>
<evidence type="ECO:0000256" key="3">
    <source>
        <dbReference type="SAM" id="MobiDB-lite"/>
    </source>
</evidence>
<dbReference type="PANTHER" id="PTHR37534:SF51">
    <property type="entry name" value="ACRIFLAVINE SENSITIVITY CONTROL PROTEIN ACR-2"/>
    <property type="match status" value="1"/>
</dbReference>
<comment type="caution">
    <text evidence="5">The sequence shown here is derived from an EMBL/GenBank/DDBJ whole genome shotgun (WGS) entry which is preliminary data.</text>
</comment>
<feature type="compositionally biased region" description="Low complexity" evidence="3">
    <location>
        <begin position="162"/>
        <end position="174"/>
    </location>
</feature>
<feature type="compositionally biased region" description="Polar residues" evidence="3">
    <location>
        <begin position="223"/>
        <end position="242"/>
    </location>
</feature>
<proteinExistence type="predicted"/>
<sequence length="678" mass="73313">MPSISKPCHNCRRRRLRCDRSWPTCHKCAVSGQECLGYGRVFVWTQAINAHGNLKPPSAPPASAAAAVPVPSSSSPSSPRSLATAPSRKHQLQQQQLQQRRQQKSSRQQGEPSLSSVADAGHGGPEGGGSGVEARDGGALGQVAGAGKNDDDTGGEGGGGPQQLRQEQQQQLPQHLQARRDGHPLGQELAPHGQATTTPQMSSDGIDIVHDGIHGHRHPLQPRVSSTSAGIENDASSAQQRHGSLGPGRVSLGNLTDPVFQDLDRNSRYYLAHFADRVCKDLVARDAPGSNPFRELIPLTNRHPLLLHILVATSAIHWSNIFRPITAIPTGLTDPGGYLAQLRAKDLVSRQALIDALTAKQKAMGHLREVLDTLDPAVSEVALAAMHFFVKFDLIDLERNEKKGWQTHLEGASSILALLAPGSAASSSSRMLRDCVIADCFIYHILGSTLASGALAARIARYAFELLPVMKRVEVNSYLSCPAEILQVILMASQLSYETPCTDWSLSAADEALALIGQALAFDIPGWASQLQRQSANVTDIESRVHVASAHRSAACLYILQALPLARAVRPVDSDFLVSDILGHLAQIDERDPYFKATSWPTFIAGAETRDAEKRTWTLKRLLAIWGICSWGYIFTAIEMLKATWAMRDGSEGAVSSVEPGVNWLQGLRDMGFDYLIV</sequence>
<protein>
    <submittedName>
        <fullName evidence="5">Fungal specific transcription factor domain-containing protein</fullName>
    </submittedName>
</protein>
<dbReference type="PROSITE" id="PS00463">
    <property type="entry name" value="ZN2_CY6_FUNGAL_1"/>
    <property type="match status" value="1"/>
</dbReference>
<dbReference type="Gene3D" id="4.10.240.10">
    <property type="entry name" value="Zn(2)-C6 fungal-type DNA-binding domain"/>
    <property type="match status" value="1"/>
</dbReference>
<feature type="compositionally biased region" description="Polar residues" evidence="3">
    <location>
        <begin position="194"/>
        <end position="203"/>
    </location>
</feature>
<dbReference type="GeneID" id="68351035"/>
<organism evidence="5 6">
    <name type="scientific">Hirsutella rhossiliensis</name>
    <dbReference type="NCBI Taxonomy" id="111463"/>
    <lineage>
        <taxon>Eukaryota</taxon>
        <taxon>Fungi</taxon>
        <taxon>Dikarya</taxon>
        <taxon>Ascomycota</taxon>
        <taxon>Pezizomycotina</taxon>
        <taxon>Sordariomycetes</taxon>
        <taxon>Hypocreomycetidae</taxon>
        <taxon>Hypocreales</taxon>
        <taxon>Ophiocordycipitaceae</taxon>
        <taxon>Hirsutella</taxon>
    </lineage>
</organism>
<comment type="subcellular location">
    <subcellularLocation>
        <location evidence="1">Nucleus</location>
    </subcellularLocation>
</comment>
<keyword evidence="2" id="KW-0539">Nucleus</keyword>
<feature type="region of interest" description="Disordered" evidence="3">
    <location>
        <begin position="55"/>
        <end position="251"/>
    </location>
</feature>
<dbReference type="InterPro" id="IPR021858">
    <property type="entry name" value="Fun_TF"/>
</dbReference>
<dbReference type="InterPro" id="IPR036864">
    <property type="entry name" value="Zn2-C6_fun-type_DNA-bd_sf"/>
</dbReference>
<evidence type="ECO:0000313" key="5">
    <source>
        <dbReference type="EMBL" id="KAH0966497.1"/>
    </source>
</evidence>
<dbReference type="Pfam" id="PF00172">
    <property type="entry name" value="Zn_clus"/>
    <property type="match status" value="1"/>
</dbReference>
<evidence type="ECO:0000256" key="2">
    <source>
        <dbReference type="ARBA" id="ARBA00023242"/>
    </source>
</evidence>
<feature type="domain" description="Zn(2)-C6 fungal-type" evidence="4">
    <location>
        <begin position="7"/>
        <end position="35"/>
    </location>
</feature>
<gene>
    <name evidence="5" type="ORF">HRG_01906</name>
</gene>
<evidence type="ECO:0000256" key="1">
    <source>
        <dbReference type="ARBA" id="ARBA00004123"/>
    </source>
</evidence>
<dbReference type="InterPro" id="IPR001138">
    <property type="entry name" value="Zn2Cys6_DnaBD"/>
</dbReference>
<dbReference type="Pfam" id="PF11951">
    <property type="entry name" value="Fungal_trans_2"/>
    <property type="match status" value="1"/>
</dbReference>
<dbReference type="RefSeq" id="XP_044724010.1">
    <property type="nucleotide sequence ID" value="XM_044860377.1"/>
</dbReference>
<dbReference type="Proteomes" id="UP000824596">
    <property type="component" value="Unassembled WGS sequence"/>
</dbReference>